<dbReference type="RefSeq" id="XP_003098459.2">
    <property type="nucleotide sequence ID" value="XM_003098411.2"/>
</dbReference>
<accession>A0A6A5G174</accession>
<dbReference type="Proteomes" id="UP000483820">
    <property type="component" value="Chromosome X"/>
</dbReference>
<gene>
    <name evidence="3" type="ORF">GCK72_025177</name>
</gene>
<evidence type="ECO:0000256" key="2">
    <source>
        <dbReference type="SAM" id="SignalP"/>
    </source>
</evidence>
<dbReference type="GeneID" id="9801499"/>
<keyword evidence="2" id="KW-0732">Signal</keyword>
<protein>
    <submittedName>
        <fullName evidence="3">Uncharacterized protein</fullName>
    </submittedName>
</protein>
<comment type="caution">
    <text evidence="3">The sequence shown here is derived from an EMBL/GenBank/DDBJ whole genome shotgun (WGS) entry which is preliminary data.</text>
</comment>
<evidence type="ECO:0000313" key="3">
    <source>
        <dbReference type="EMBL" id="KAF1748710.1"/>
    </source>
</evidence>
<reference evidence="3 4" key="1">
    <citation type="submission" date="2019-12" db="EMBL/GenBank/DDBJ databases">
        <title>Chromosome-level assembly of the Caenorhabditis remanei genome.</title>
        <authorList>
            <person name="Teterina A.A."/>
            <person name="Willis J.H."/>
            <person name="Phillips P.C."/>
        </authorList>
    </citation>
    <scope>NUCLEOTIDE SEQUENCE [LARGE SCALE GENOMIC DNA]</scope>
    <source>
        <strain evidence="3 4">PX506</strain>
        <tissue evidence="3">Whole organism</tissue>
    </source>
</reference>
<keyword evidence="1" id="KW-0472">Membrane</keyword>
<feature type="chain" id="PRO_5025544651" evidence="2">
    <location>
        <begin position="21"/>
        <end position="215"/>
    </location>
</feature>
<proteinExistence type="predicted"/>
<organism evidence="3 4">
    <name type="scientific">Caenorhabditis remanei</name>
    <name type="common">Caenorhabditis vulgaris</name>
    <dbReference type="NCBI Taxonomy" id="31234"/>
    <lineage>
        <taxon>Eukaryota</taxon>
        <taxon>Metazoa</taxon>
        <taxon>Ecdysozoa</taxon>
        <taxon>Nematoda</taxon>
        <taxon>Chromadorea</taxon>
        <taxon>Rhabditida</taxon>
        <taxon>Rhabditina</taxon>
        <taxon>Rhabditomorpha</taxon>
        <taxon>Rhabditoidea</taxon>
        <taxon>Rhabditidae</taxon>
        <taxon>Peloderinae</taxon>
        <taxon>Caenorhabditis</taxon>
    </lineage>
</organism>
<dbReference type="CTD" id="9801499"/>
<feature type="transmembrane region" description="Helical" evidence="1">
    <location>
        <begin position="170"/>
        <end position="190"/>
    </location>
</feature>
<dbReference type="KEGG" id="crq:GCK72_025177"/>
<dbReference type="AlphaFoldDB" id="A0A6A5G174"/>
<keyword evidence="1" id="KW-1133">Transmembrane helix</keyword>
<evidence type="ECO:0000313" key="4">
    <source>
        <dbReference type="Proteomes" id="UP000483820"/>
    </source>
</evidence>
<dbReference type="EMBL" id="WUAV01000006">
    <property type="protein sequence ID" value="KAF1748710.1"/>
    <property type="molecule type" value="Genomic_DNA"/>
</dbReference>
<name>A0A6A5G174_CAERE</name>
<evidence type="ECO:0000256" key="1">
    <source>
        <dbReference type="SAM" id="Phobius"/>
    </source>
</evidence>
<feature type="signal peptide" evidence="2">
    <location>
        <begin position="1"/>
        <end position="20"/>
    </location>
</feature>
<sequence>MFASTACLVFALFYFHPAVATDTDFNNATIAVNSTETSTDNSTDLLRQKNGFPHRFFIAASENATTHFKLSNKGGIIYTITIDLLYREIAWVGDHEIYLVLNISEPGAAAFLTRCNDHPISLKPNVVLQEYKLSRRCLDVDNGCLKLHVIATEGAVDGQISVTARANNRWSHLHIILAIIFFFTLFMVLFRQFSNHILRIVTSYTVMEELPQCQQ</sequence>
<keyword evidence="1" id="KW-0812">Transmembrane</keyword>